<gene>
    <name evidence="2" type="ORF">ACFO60_32580</name>
</gene>
<dbReference type="EMBL" id="JBHSFP010000032">
    <property type="protein sequence ID" value="MFC4535526.1"/>
    <property type="molecule type" value="Genomic_DNA"/>
</dbReference>
<reference evidence="3" key="1">
    <citation type="journal article" date="2019" name="Int. J. Syst. Evol. Microbiol.">
        <title>The Global Catalogue of Microorganisms (GCM) 10K type strain sequencing project: providing services to taxonomists for standard genome sequencing and annotation.</title>
        <authorList>
            <consortium name="The Broad Institute Genomics Platform"/>
            <consortium name="The Broad Institute Genome Sequencing Center for Infectious Disease"/>
            <person name="Wu L."/>
            <person name="Ma J."/>
        </authorList>
    </citation>
    <scope>NUCLEOTIDE SEQUENCE [LARGE SCALE GENOMIC DNA]</scope>
    <source>
        <strain evidence="3">CGMCC 4.7132</strain>
    </source>
</reference>
<sequence length="193" mass="20595">MGRGRLAITVVGGALAMALTTGVAALAVWTGGGGARRPRPVATELDRPPSAGWPREDGPGHENETSARSREAARAHRGGATGAPRPPGLPSTGDLRDGGHPPAPTRSEQRRATEFLLADPPLALIVRRAYAEAAHRPLSSAADLRVRSLIFRRFGCETRRCLQLFVWFPNGEDLDIGRVVVDMATGGVRVLEW</sequence>
<protein>
    <submittedName>
        <fullName evidence="2">Uncharacterized protein</fullName>
    </submittedName>
</protein>
<evidence type="ECO:0000313" key="2">
    <source>
        <dbReference type="EMBL" id="MFC4535526.1"/>
    </source>
</evidence>
<evidence type="ECO:0000313" key="3">
    <source>
        <dbReference type="Proteomes" id="UP001596004"/>
    </source>
</evidence>
<organism evidence="2 3">
    <name type="scientific">Sphaerisporangium dianthi</name>
    <dbReference type="NCBI Taxonomy" id="1436120"/>
    <lineage>
        <taxon>Bacteria</taxon>
        <taxon>Bacillati</taxon>
        <taxon>Actinomycetota</taxon>
        <taxon>Actinomycetes</taxon>
        <taxon>Streptosporangiales</taxon>
        <taxon>Streptosporangiaceae</taxon>
        <taxon>Sphaerisporangium</taxon>
    </lineage>
</organism>
<proteinExistence type="predicted"/>
<dbReference type="Proteomes" id="UP001596004">
    <property type="component" value="Unassembled WGS sequence"/>
</dbReference>
<feature type="region of interest" description="Disordered" evidence="1">
    <location>
        <begin position="31"/>
        <end position="109"/>
    </location>
</feature>
<keyword evidence="3" id="KW-1185">Reference proteome</keyword>
<name>A0ABV9CQK3_9ACTN</name>
<feature type="compositionally biased region" description="Basic and acidic residues" evidence="1">
    <location>
        <begin position="54"/>
        <end position="74"/>
    </location>
</feature>
<accession>A0ABV9CQK3</accession>
<comment type="caution">
    <text evidence="2">The sequence shown here is derived from an EMBL/GenBank/DDBJ whole genome shotgun (WGS) entry which is preliminary data.</text>
</comment>
<evidence type="ECO:0000256" key="1">
    <source>
        <dbReference type="SAM" id="MobiDB-lite"/>
    </source>
</evidence>
<dbReference type="RefSeq" id="WP_380848256.1">
    <property type="nucleotide sequence ID" value="NZ_JBHSFP010000032.1"/>
</dbReference>